<gene>
    <name evidence="2" type="ORF">ACFP81_05650</name>
</gene>
<keyword evidence="2" id="KW-0547">Nucleotide-binding</keyword>
<dbReference type="RefSeq" id="WP_380082550.1">
    <property type="nucleotide sequence ID" value="NZ_JBHSWD010000001.1"/>
</dbReference>
<dbReference type="EMBL" id="JBHSWD010000001">
    <property type="protein sequence ID" value="MFC6591548.1"/>
    <property type="molecule type" value="Genomic_DNA"/>
</dbReference>
<dbReference type="GO" id="GO:0005524">
    <property type="term" value="F:ATP binding"/>
    <property type="evidence" value="ECO:0007669"/>
    <property type="project" value="UniProtKB-KW"/>
</dbReference>
<name>A0ABW1YDQ8_9DEIO</name>
<keyword evidence="2" id="KW-0067">ATP-binding</keyword>
<dbReference type="InterPro" id="IPR003439">
    <property type="entry name" value="ABC_transporter-like_ATP-bd"/>
</dbReference>
<organism evidence="2 3">
    <name type="scientific">Deinococcus lacus</name>
    <dbReference type="NCBI Taxonomy" id="392561"/>
    <lineage>
        <taxon>Bacteria</taxon>
        <taxon>Thermotogati</taxon>
        <taxon>Deinococcota</taxon>
        <taxon>Deinococci</taxon>
        <taxon>Deinococcales</taxon>
        <taxon>Deinococcaceae</taxon>
        <taxon>Deinococcus</taxon>
    </lineage>
</organism>
<dbReference type="InterPro" id="IPR047641">
    <property type="entry name" value="ABC_transpr_MalK/UgpC-like"/>
</dbReference>
<protein>
    <submittedName>
        <fullName evidence="2">ATP-binding cassette domain-containing protein</fullName>
    </submittedName>
</protein>
<dbReference type="Proteomes" id="UP001596297">
    <property type="component" value="Unassembled WGS sequence"/>
</dbReference>
<dbReference type="Gene3D" id="3.40.50.300">
    <property type="entry name" value="P-loop containing nucleotide triphosphate hydrolases"/>
    <property type="match status" value="1"/>
</dbReference>
<accession>A0ABW1YDQ8</accession>
<keyword evidence="3" id="KW-1185">Reference proteome</keyword>
<evidence type="ECO:0000313" key="2">
    <source>
        <dbReference type="EMBL" id="MFC6591548.1"/>
    </source>
</evidence>
<feature type="domain" description="ABC transporter" evidence="1">
    <location>
        <begin position="29"/>
        <end position="71"/>
    </location>
</feature>
<reference evidence="3" key="1">
    <citation type="journal article" date="2019" name="Int. J. Syst. Evol. Microbiol.">
        <title>The Global Catalogue of Microorganisms (GCM) 10K type strain sequencing project: providing services to taxonomists for standard genome sequencing and annotation.</title>
        <authorList>
            <consortium name="The Broad Institute Genomics Platform"/>
            <consortium name="The Broad Institute Genome Sequencing Center for Infectious Disease"/>
            <person name="Wu L."/>
            <person name="Ma J."/>
        </authorList>
    </citation>
    <scope>NUCLEOTIDE SEQUENCE [LARGE SCALE GENOMIC DNA]</scope>
    <source>
        <strain evidence="3">CGMCC 1.15772</strain>
    </source>
</reference>
<dbReference type="Pfam" id="PF00005">
    <property type="entry name" value="ABC_tran"/>
    <property type="match status" value="1"/>
</dbReference>
<evidence type="ECO:0000313" key="3">
    <source>
        <dbReference type="Proteomes" id="UP001596297"/>
    </source>
</evidence>
<dbReference type="InterPro" id="IPR027417">
    <property type="entry name" value="P-loop_NTPase"/>
</dbReference>
<sequence>MTDPIAPGAALRLRSLTKSYAPGLPPVVDRLELEASPGELLTLLGPSGCGKTTTLRLIAGLEKPDGGQVELGAAT</sequence>
<dbReference type="PANTHER" id="PTHR43875">
    <property type="entry name" value="MALTODEXTRIN IMPORT ATP-BINDING PROTEIN MSMX"/>
    <property type="match status" value="1"/>
</dbReference>
<dbReference type="SUPFAM" id="SSF52540">
    <property type="entry name" value="P-loop containing nucleoside triphosphate hydrolases"/>
    <property type="match status" value="1"/>
</dbReference>
<dbReference type="PANTHER" id="PTHR43875:SF1">
    <property type="entry name" value="OSMOPROTECTIVE COMPOUNDS UPTAKE ATP-BINDING PROTEIN GGTA"/>
    <property type="match status" value="1"/>
</dbReference>
<evidence type="ECO:0000259" key="1">
    <source>
        <dbReference type="Pfam" id="PF00005"/>
    </source>
</evidence>
<comment type="caution">
    <text evidence="2">The sequence shown here is derived from an EMBL/GenBank/DDBJ whole genome shotgun (WGS) entry which is preliminary data.</text>
</comment>
<proteinExistence type="predicted"/>